<dbReference type="AlphaFoldDB" id="A0AAV5K8Y6"/>
<evidence type="ECO:0000313" key="1">
    <source>
        <dbReference type="EMBL" id="GKV20448.1"/>
    </source>
</evidence>
<reference evidence="1 2" key="1">
    <citation type="journal article" date="2021" name="Commun. Biol.">
        <title>The genome of Shorea leprosula (Dipterocarpaceae) highlights the ecological relevance of drought in aseasonal tropical rainforests.</title>
        <authorList>
            <person name="Ng K.K.S."/>
            <person name="Kobayashi M.J."/>
            <person name="Fawcett J.A."/>
            <person name="Hatakeyama M."/>
            <person name="Paape T."/>
            <person name="Ng C.H."/>
            <person name="Ang C.C."/>
            <person name="Tnah L.H."/>
            <person name="Lee C.T."/>
            <person name="Nishiyama T."/>
            <person name="Sese J."/>
            <person name="O'Brien M.J."/>
            <person name="Copetti D."/>
            <person name="Mohd Noor M.I."/>
            <person name="Ong R.C."/>
            <person name="Putra M."/>
            <person name="Sireger I.Z."/>
            <person name="Indrioko S."/>
            <person name="Kosugi Y."/>
            <person name="Izuno A."/>
            <person name="Isagi Y."/>
            <person name="Lee S.L."/>
            <person name="Shimizu K.K."/>
        </authorList>
    </citation>
    <scope>NUCLEOTIDE SEQUENCE [LARGE SCALE GENOMIC DNA]</scope>
    <source>
        <strain evidence="1">214</strain>
    </source>
</reference>
<keyword evidence="2" id="KW-1185">Reference proteome</keyword>
<dbReference type="EMBL" id="BPVZ01000055">
    <property type="protein sequence ID" value="GKV20448.1"/>
    <property type="molecule type" value="Genomic_DNA"/>
</dbReference>
<comment type="caution">
    <text evidence="1">The sequence shown here is derived from an EMBL/GenBank/DDBJ whole genome shotgun (WGS) entry which is preliminary data.</text>
</comment>
<organism evidence="1 2">
    <name type="scientific">Rubroshorea leprosula</name>
    <dbReference type="NCBI Taxonomy" id="152421"/>
    <lineage>
        <taxon>Eukaryota</taxon>
        <taxon>Viridiplantae</taxon>
        <taxon>Streptophyta</taxon>
        <taxon>Embryophyta</taxon>
        <taxon>Tracheophyta</taxon>
        <taxon>Spermatophyta</taxon>
        <taxon>Magnoliopsida</taxon>
        <taxon>eudicotyledons</taxon>
        <taxon>Gunneridae</taxon>
        <taxon>Pentapetalae</taxon>
        <taxon>rosids</taxon>
        <taxon>malvids</taxon>
        <taxon>Malvales</taxon>
        <taxon>Dipterocarpaceae</taxon>
        <taxon>Rubroshorea</taxon>
    </lineage>
</organism>
<dbReference type="Proteomes" id="UP001054252">
    <property type="component" value="Unassembled WGS sequence"/>
</dbReference>
<accession>A0AAV5K8Y6</accession>
<gene>
    <name evidence="1" type="ORF">SLEP1_g30572</name>
</gene>
<evidence type="ECO:0000313" key="2">
    <source>
        <dbReference type="Proteomes" id="UP001054252"/>
    </source>
</evidence>
<proteinExistence type="predicted"/>
<sequence length="103" mass="11295">MSLHLKQLAYWTVKAPTDGRNLEDENLGCAGAWGLIEDEDDKAEEEEEEETSIGPCKVLSNQFLKTELGKSFASLFTIMKSFAGGDCIPMSTLPEAGTKYTSQ</sequence>
<name>A0AAV5K8Y6_9ROSI</name>
<protein>
    <submittedName>
        <fullName evidence="1">Uncharacterized protein</fullName>
    </submittedName>
</protein>